<proteinExistence type="predicted"/>
<evidence type="ECO:0000313" key="1">
    <source>
        <dbReference type="EMBL" id="KAJ7360758.1"/>
    </source>
</evidence>
<name>A0AAD7EZR9_9AGAR</name>
<reference evidence="1" key="1">
    <citation type="submission" date="2023-03" db="EMBL/GenBank/DDBJ databases">
        <title>Massive genome expansion in bonnet fungi (Mycena s.s.) driven by repeated elements and novel gene families across ecological guilds.</title>
        <authorList>
            <consortium name="Lawrence Berkeley National Laboratory"/>
            <person name="Harder C.B."/>
            <person name="Miyauchi S."/>
            <person name="Viragh M."/>
            <person name="Kuo A."/>
            <person name="Thoen E."/>
            <person name="Andreopoulos B."/>
            <person name="Lu D."/>
            <person name="Skrede I."/>
            <person name="Drula E."/>
            <person name="Henrissat B."/>
            <person name="Morin E."/>
            <person name="Kohler A."/>
            <person name="Barry K."/>
            <person name="LaButti K."/>
            <person name="Morin E."/>
            <person name="Salamov A."/>
            <person name="Lipzen A."/>
            <person name="Mereny Z."/>
            <person name="Hegedus B."/>
            <person name="Baldrian P."/>
            <person name="Stursova M."/>
            <person name="Weitz H."/>
            <person name="Taylor A."/>
            <person name="Grigoriev I.V."/>
            <person name="Nagy L.G."/>
            <person name="Martin F."/>
            <person name="Kauserud H."/>
        </authorList>
    </citation>
    <scope>NUCLEOTIDE SEQUENCE</scope>
    <source>
        <strain evidence="1">CBHHK002</strain>
    </source>
</reference>
<dbReference type="AlphaFoldDB" id="A0AAD7EZR9"/>
<sequence>MAPASLTNDDAFRPVMKEIIKYRLADEIFGLQLVDWNSRYQATIQLELVGGTRTRAPANTSLPCELCVMLGM</sequence>
<gene>
    <name evidence="1" type="ORF">DFH08DRAFT_359133</name>
</gene>
<comment type="caution">
    <text evidence="1">The sequence shown here is derived from an EMBL/GenBank/DDBJ whole genome shotgun (WGS) entry which is preliminary data.</text>
</comment>
<evidence type="ECO:0000313" key="2">
    <source>
        <dbReference type="Proteomes" id="UP001218218"/>
    </source>
</evidence>
<keyword evidence="2" id="KW-1185">Reference proteome</keyword>
<dbReference type="Proteomes" id="UP001218218">
    <property type="component" value="Unassembled WGS sequence"/>
</dbReference>
<organism evidence="1 2">
    <name type="scientific">Mycena albidolilacea</name>
    <dbReference type="NCBI Taxonomy" id="1033008"/>
    <lineage>
        <taxon>Eukaryota</taxon>
        <taxon>Fungi</taxon>
        <taxon>Dikarya</taxon>
        <taxon>Basidiomycota</taxon>
        <taxon>Agaricomycotina</taxon>
        <taxon>Agaricomycetes</taxon>
        <taxon>Agaricomycetidae</taxon>
        <taxon>Agaricales</taxon>
        <taxon>Marasmiineae</taxon>
        <taxon>Mycenaceae</taxon>
        <taxon>Mycena</taxon>
    </lineage>
</organism>
<dbReference type="EMBL" id="JARIHO010000005">
    <property type="protein sequence ID" value="KAJ7360758.1"/>
    <property type="molecule type" value="Genomic_DNA"/>
</dbReference>
<protein>
    <submittedName>
        <fullName evidence="1">Uncharacterized protein</fullName>
    </submittedName>
</protein>
<accession>A0AAD7EZR9</accession>